<evidence type="ECO:0000313" key="3">
    <source>
        <dbReference type="EMBL" id="CAH0099148.1"/>
    </source>
</evidence>
<feature type="compositionally biased region" description="Polar residues" evidence="1">
    <location>
        <begin position="25"/>
        <end position="38"/>
    </location>
</feature>
<accession>A0A8J2WH09</accession>
<keyword evidence="2" id="KW-0732">Signal</keyword>
<keyword evidence="4" id="KW-1185">Reference proteome</keyword>
<protein>
    <submittedName>
        <fullName evidence="3">Uncharacterized protein</fullName>
    </submittedName>
</protein>
<feature type="signal peptide" evidence="2">
    <location>
        <begin position="1"/>
        <end position="24"/>
    </location>
</feature>
<comment type="caution">
    <text evidence="3">The sequence shown here is derived from an EMBL/GenBank/DDBJ whole genome shotgun (WGS) entry which is preliminary data.</text>
</comment>
<organism evidence="3 4">
    <name type="scientific">Daphnia galeata</name>
    <dbReference type="NCBI Taxonomy" id="27404"/>
    <lineage>
        <taxon>Eukaryota</taxon>
        <taxon>Metazoa</taxon>
        <taxon>Ecdysozoa</taxon>
        <taxon>Arthropoda</taxon>
        <taxon>Crustacea</taxon>
        <taxon>Branchiopoda</taxon>
        <taxon>Diplostraca</taxon>
        <taxon>Cladocera</taxon>
        <taxon>Anomopoda</taxon>
        <taxon>Daphniidae</taxon>
        <taxon>Daphnia</taxon>
    </lineage>
</organism>
<dbReference type="AlphaFoldDB" id="A0A8J2WH09"/>
<name>A0A8J2WH09_9CRUS</name>
<sequence>MSLISLSWKLVVLLILFMNELPSSELKSSDPLTDSASSVARDDKPQPKKVSSVQYGQVCVNIYESLEPTSNNKKIYCYFYSPIALLNPLEVTSATNQVSTTQGILSLGFIIWNQNVTDKVAQHLIQCS</sequence>
<evidence type="ECO:0000256" key="2">
    <source>
        <dbReference type="SAM" id="SignalP"/>
    </source>
</evidence>
<reference evidence="3" key="1">
    <citation type="submission" date="2021-11" db="EMBL/GenBank/DDBJ databases">
        <authorList>
            <person name="Schell T."/>
        </authorList>
    </citation>
    <scope>NUCLEOTIDE SEQUENCE</scope>
    <source>
        <strain evidence="3">M5</strain>
    </source>
</reference>
<dbReference type="Proteomes" id="UP000789390">
    <property type="component" value="Unassembled WGS sequence"/>
</dbReference>
<evidence type="ECO:0000313" key="4">
    <source>
        <dbReference type="Proteomes" id="UP000789390"/>
    </source>
</evidence>
<proteinExistence type="predicted"/>
<dbReference type="OrthoDB" id="10070467at2759"/>
<feature type="chain" id="PRO_5035324508" evidence="2">
    <location>
        <begin position="25"/>
        <end position="128"/>
    </location>
</feature>
<gene>
    <name evidence="3" type="ORF">DGAL_LOCUS1262</name>
</gene>
<dbReference type="EMBL" id="CAKKLH010000013">
    <property type="protein sequence ID" value="CAH0099148.1"/>
    <property type="molecule type" value="Genomic_DNA"/>
</dbReference>
<feature type="region of interest" description="Disordered" evidence="1">
    <location>
        <begin position="25"/>
        <end position="52"/>
    </location>
</feature>
<evidence type="ECO:0000256" key="1">
    <source>
        <dbReference type="SAM" id="MobiDB-lite"/>
    </source>
</evidence>